<comment type="subcellular location">
    <subcellularLocation>
        <location evidence="1">Secreted</location>
    </subcellularLocation>
</comment>
<evidence type="ECO:0000256" key="5">
    <source>
        <dbReference type="ARBA" id="ARBA00023320"/>
    </source>
</evidence>
<evidence type="ECO:0000256" key="2">
    <source>
        <dbReference type="ARBA" id="ARBA00005516"/>
    </source>
</evidence>
<name>A0A7K5GK18_9AVES</name>
<feature type="signal peptide" evidence="7">
    <location>
        <begin position="1"/>
        <end position="24"/>
    </location>
</feature>
<proteinExistence type="inferred from homology"/>
<evidence type="ECO:0000256" key="3">
    <source>
        <dbReference type="ARBA" id="ARBA00022525"/>
    </source>
</evidence>
<dbReference type="PANTHER" id="PTHR36476:SF1">
    <property type="entry name" value="OREXIGENIC NEUROPEPTIDE QRFP"/>
    <property type="match status" value="1"/>
</dbReference>
<evidence type="ECO:0000256" key="6">
    <source>
        <dbReference type="SAM" id="MobiDB-lite"/>
    </source>
</evidence>
<gene>
    <name evidence="8" type="primary">Qrfp</name>
    <name evidence="8" type="ORF">CHUBUR_R15024</name>
</gene>
<comment type="caution">
    <text evidence="8">The sequence shown here is derived from an EMBL/GenBank/DDBJ whole genome shotgun (WGS) entry which is preliminary data.</text>
</comment>
<dbReference type="GO" id="GO:0031854">
    <property type="term" value="F:orexigenic neuropeptide QRFP receptor binding"/>
    <property type="evidence" value="ECO:0007669"/>
    <property type="project" value="InterPro"/>
</dbReference>
<evidence type="ECO:0000256" key="1">
    <source>
        <dbReference type="ARBA" id="ARBA00004613"/>
    </source>
</evidence>
<keyword evidence="4" id="KW-0027">Amidation</keyword>
<dbReference type="GO" id="GO:0007218">
    <property type="term" value="P:neuropeptide signaling pathway"/>
    <property type="evidence" value="ECO:0007669"/>
    <property type="project" value="UniProtKB-KW"/>
</dbReference>
<organism evidence="8 9">
    <name type="scientific">Chunga burmeisteri</name>
    <name type="common">Black-legged seriema</name>
    <dbReference type="NCBI Taxonomy" id="1352770"/>
    <lineage>
        <taxon>Eukaryota</taxon>
        <taxon>Metazoa</taxon>
        <taxon>Chordata</taxon>
        <taxon>Craniata</taxon>
        <taxon>Vertebrata</taxon>
        <taxon>Euteleostomi</taxon>
        <taxon>Archelosauria</taxon>
        <taxon>Archosauria</taxon>
        <taxon>Dinosauria</taxon>
        <taxon>Saurischia</taxon>
        <taxon>Theropoda</taxon>
        <taxon>Coelurosauria</taxon>
        <taxon>Aves</taxon>
        <taxon>Neognathae</taxon>
        <taxon>Neoaves</taxon>
        <taxon>Telluraves</taxon>
        <taxon>Australaves</taxon>
        <taxon>Cariamiformes</taxon>
        <taxon>Cariamidae</taxon>
        <taxon>Chunga</taxon>
    </lineage>
</organism>
<evidence type="ECO:0000313" key="9">
    <source>
        <dbReference type="Proteomes" id="UP000541181"/>
    </source>
</evidence>
<comment type="similarity">
    <text evidence="2">Belongs to the RFamide neuropeptide family.</text>
</comment>
<dbReference type="Proteomes" id="UP000541181">
    <property type="component" value="Unassembled WGS sequence"/>
</dbReference>
<evidence type="ECO:0000256" key="4">
    <source>
        <dbReference type="ARBA" id="ARBA00022815"/>
    </source>
</evidence>
<reference evidence="8 9" key="1">
    <citation type="submission" date="2019-09" db="EMBL/GenBank/DDBJ databases">
        <title>Bird 10,000 Genomes (B10K) Project - Family phase.</title>
        <authorList>
            <person name="Zhang G."/>
        </authorList>
    </citation>
    <scope>NUCLEOTIDE SEQUENCE [LARGE SCALE GENOMIC DNA]</scope>
    <source>
        <strain evidence="8">B10K-CU-031-22</strain>
    </source>
</reference>
<dbReference type="InterPro" id="IPR024565">
    <property type="entry name" value="P518"/>
</dbReference>
<dbReference type="GO" id="GO:0005184">
    <property type="term" value="F:neuropeptide hormone activity"/>
    <property type="evidence" value="ECO:0007669"/>
    <property type="project" value="TreeGrafter"/>
</dbReference>
<feature type="region of interest" description="Disordered" evidence="6">
    <location>
        <begin position="21"/>
        <end position="59"/>
    </location>
</feature>
<feature type="region of interest" description="Disordered" evidence="6">
    <location>
        <begin position="79"/>
        <end position="107"/>
    </location>
</feature>
<evidence type="ECO:0000313" key="8">
    <source>
        <dbReference type="EMBL" id="NWS57389.1"/>
    </source>
</evidence>
<dbReference type="PROSITE" id="PS51257">
    <property type="entry name" value="PROKAR_LIPOPROTEIN"/>
    <property type="match status" value="1"/>
</dbReference>
<keyword evidence="9" id="KW-1185">Reference proteome</keyword>
<feature type="chain" id="PRO_5029814443" evidence="7">
    <location>
        <begin position="25"/>
        <end position="130"/>
    </location>
</feature>
<sequence length="130" mass="13959">MRAPYSLSYLFLLSLGACVPPSERQEPGDPGEGTLLSPSWRTATAAEDSGAGWRAGAKQRRSEDLSTLLGITRELRSYGKEGTGQRLGRQGGSELLPAGGEKHSGTLGNLAEELNGYNRRKGGFTFRFGR</sequence>
<dbReference type="Pfam" id="PF11109">
    <property type="entry name" value="RFamide_26RFa"/>
    <property type="match status" value="1"/>
</dbReference>
<keyword evidence="5" id="KW-0527">Neuropeptide</keyword>
<dbReference type="OrthoDB" id="9831857at2759"/>
<keyword evidence="3" id="KW-0964">Secreted</keyword>
<dbReference type="AlphaFoldDB" id="A0A7K5GK18"/>
<dbReference type="GO" id="GO:0005576">
    <property type="term" value="C:extracellular region"/>
    <property type="evidence" value="ECO:0007669"/>
    <property type="project" value="UniProtKB-SubCell"/>
</dbReference>
<keyword evidence="7" id="KW-0732">Signal</keyword>
<feature type="non-terminal residue" evidence="8">
    <location>
        <position position="1"/>
    </location>
</feature>
<feature type="non-terminal residue" evidence="8">
    <location>
        <position position="130"/>
    </location>
</feature>
<dbReference type="PANTHER" id="PTHR36476">
    <property type="entry name" value="OREXIGENIC NEUROPEPTIDE QRFP"/>
    <property type="match status" value="1"/>
</dbReference>
<evidence type="ECO:0000256" key="7">
    <source>
        <dbReference type="SAM" id="SignalP"/>
    </source>
</evidence>
<dbReference type="EMBL" id="VZRC01000249">
    <property type="protein sequence ID" value="NWS57389.1"/>
    <property type="molecule type" value="Genomic_DNA"/>
</dbReference>
<protein>
    <submittedName>
        <fullName evidence="8">OX26 protein</fullName>
    </submittedName>
</protein>
<accession>A0A7K5GK18</accession>